<proteinExistence type="predicted"/>
<evidence type="ECO:0000313" key="4">
    <source>
        <dbReference type="Proteomes" id="UP000243975"/>
    </source>
</evidence>
<evidence type="ECO:0000313" key="3">
    <source>
        <dbReference type="EMBL" id="KVI04193.1"/>
    </source>
</evidence>
<keyword evidence="2" id="KW-0812">Transmembrane</keyword>
<reference evidence="3 4" key="1">
    <citation type="journal article" date="2016" name="Sci. Rep.">
        <title>The genome sequence of the outbreeding globe artichoke constructed de novo incorporating a phase-aware low-pass sequencing strategy of F1 progeny.</title>
        <authorList>
            <person name="Scaglione D."/>
            <person name="Reyes-Chin-Wo S."/>
            <person name="Acquadro A."/>
            <person name="Froenicke L."/>
            <person name="Portis E."/>
            <person name="Beitel C."/>
            <person name="Tirone M."/>
            <person name="Mauro R."/>
            <person name="Lo Monaco A."/>
            <person name="Mauromicale G."/>
            <person name="Faccioli P."/>
            <person name="Cattivelli L."/>
            <person name="Rieseberg L."/>
            <person name="Michelmore R."/>
            <person name="Lanteri S."/>
        </authorList>
    </citation>
    <scope>NUCLEOTIDE SEQUENCE [LARGE SCALE GENOMIC DNA]</scope>
    <source>
        <strain evidence="3">2C</strain>
    </source>
</reference>
<dbReference type="OrthoDB" id="686454at2759"/>
<gene>
    <name evidence="3" type="ORF">Ccrd_017491</name>
</gene>
<dbReference type="PANTHER" id="PTHR34558">
    <property type="entry name" value="EXPRESSED PROTEIN"/>
    <property type="match status" value="1"/>
</dbReference>
<evidence type="ECO:0000256" key="2">
    <source>
        <dbReference type="SAM" id="Phobius"/>
    </source>
</evidence>
<feature type="region of interest" description="Disordered" evidence="1">
    <location>
        <begin position="48"/>
        <end position="83"/>
    </location>
</feature>
<keyword evidence="2" id="KW-1133">Transmembrane helix</keyword>
<keyword evidence="4" id="KW-1185">Reference proteome</keyword>
<dbReference type="Proteomes" id="UP000243975">
    <property type="component" value="Unassembled WGS sequence"/>
</dbReference>
<evidence type="ECO:0000256" key="1">
    <source>
        <dbReference type="SAM" id="MobiDB-lite"/>
    </source>
</evidence>
<dbReference type="PANTHER" id="PTHR34558:SF4">
    <property type="entry name" value="TRANSMEMBRANE PROTEIN"/>
    <property type="match status" value="1"/>
</dbReference>
<feature type="compositionally biased region" description="Basic and acidic residues" evidence="1">
    <location>
        <begin position="72"/>
        <end position="82"/>
    </location>
</feature>
<evidence type="ECO:0008006" key="5">
    <source>
        <dbReference type="Google" id="ProtNLM"/>
    </source>
</evidence>
<protein>
    <recommendedName>
        <fullName evidence="5">Transmembrane protein</fullName>
    </recommendedName>
</protein>
<dbReference type="Gramene" id="KVI04193">
    <property type="protein sequence ID" value="KVI04193"/>
    <property type="gene ID" value="Ccrd_017491"/>
</dbReference>
<keyword evidence="2" id="KW-0472">Membrane</keyword>
<feature type="transmembrane region" description="Helical" evidence="2">
    <location>
        <begin position="85"/>
        <end position="107"/>
    </location>
</feature>
<dbReference type="EMBL" id="LEKV01002299">
    <property type="protein sequence ID" value="KVI04193.1"/>
    <property type="molecule type" value="Genomic_DNA"/>
</dbReference>
<name>A0A103Y7Z5_CYNCS</name>
<dbReference type="OMA" id="HEVHTEN"/>
<accession>A0A103Y7Z5</accession>
<organism evidence="3 4">
    <name type="scientific">Cynara cardunculus var. scolymus</name>
    <name type="common">Globe artichoke</name>
    <name type="synonym">Cynara scolymus</name>
    <dbReference type="NCBI Taxonomy" id="59895"/>
    <lineage>
        <taxon>Eukaryota</taxon>
        <taxon>Viridiplantae</taxon>
        <taxon>Streptophyta</taxon>
        <taxon>Embryophyta</taxon>
        <taxon>Tracheophyta</taxon>
        <taxon>Spermatophyta</taxon>
        <taxon>Magnoliopsida</taxon>
        <taxon>eudicotyledons</taxon>
        <taxon>Gunneridae</taxon>
        <taxon>Pentapetalae</taxon>
        <taxon>asterids</taxon>
        <taxon>campanulids</taxon>
        <taxon>Asterales</taxon>
        <taxon>Asteraceae</taxon>
        <taxon>Carduoideae</taxon>
        <taxon>Cardueae</taxon>
        <taxon>Carduinae</taxon>
        <taxon>Cynara</taxon>
    </lineage>
</organism>
<sequence length="118" mass="12722">MGTIKSLFFCFLFAGILFFRPTTARFLHFSLSDVKSYVSDPPLSAAVDLSALPPAPSPREEENDESGGVQKVHTENHRHSSDKSVAGGGVIIGGLATAVLATLYCYIRVTRRKDGGNH</sequence>
<dbReference type="AlphaFoldDB" id="A0A103Y7Z5"/>
<comment type="caution">
    <text evidence="3">The sequence shown here is derived from an EMBL/GenBank/DDBJ whole genome shotgun (WGS) entry which is preliminary data.</text>
</comment>